<dbReference type="RefSeq" id="XP_014179057.1">
    <property type="nucleotide sequence ID" value="XM_014323582.1"/>
</dbReference>
<name>J5SW26_TRIAS</name>
<keyword evidence="6 8" id="KW-0472">Membrane</keyword>
<evidence type="ECO:0008006" key="11">
    <source>
        <dbReference type="Google" id="ProtNLM"/>
    </source>
</evidence>
<feature type="compositionally biased region" description="Basic and acidic residues" evidence="7">
    <location>
        <begin position="42"/>
        <end position="58"/>
    </location>
</feature>
<evidence type="ECO:0000256" key="4">
    <source>
        <dbReference type="ARBA" id="ARBA00022692"/>
    </source>
</evidence>
<keyword evidence="4 8" id="KW-0812">Transmembrane</keyword>
<evidence type="ECO:0000256" key="3">
    <source>
        <dbReference type="ARBA" id="ARBA00022475"/>
    </source>
</evidence>
<comment type="subcellular location">
    <subcellularLocation>
        <location evidence="1">Cell membrane</location>
        <topology evidence="1">Multi-pass membrane protein</topology>
    </subcellularLocation>
</comment>
<feature type="transmembrane region" description="Helical" evidence="8">
    <location>
        <begin position="326"/>
        <end position="346"/>
    </location>
</feature>
<dbReference type="Proteomes" id="UP000002748">
    <property type="component" value="Unassembled WGS sequence"/>
</dbReference>
<dbReference type="InterPro" id="IPR036259">
    <property type="entry name" value="MFS_trans_sf"/>
</dbReference>
<feature type="region of interest" description="Disordered" evidence="7">
    <location>
        <begin position="1"/>
        <end position="62"/>
    </location>
</feature>
<reference evidence="9 10" key="1">
    <citation type="journal article" date="2012" name="Eukaryot. Cell">
        <title>Draft genome sequence of CBS 2479, the standard type strain of Trichosporon asahii.</title>
        <authorList>
            <person name="Yang R.Y."/>
            <person name="Li H.T."/>
            <person name="Zhu H."/>
            <person name="Zhou G.P."/>
            <person name="Wang M."/>
            <person name="Wang L."/>
        </authorList>
    </citation>
    <scope>NUCLEOTIDE SEQUENCE [LARGE SCALE GENOMIC DNA]</scope>
    <source>
        <strain evidence="10">ATCC 90039 / CBS 2479 / JCM 2466 / KCTC 7840 / NCYC 2677 / UAMH 7654</strain>
    </source>
</reference>
<feature type="compositionally biased region" description="Basic and acidic residues" evidence="7">
    <location>
        <begin position="500"/>
        <end position="510"/>
    </location>
</feature>
<comment type="caution">
    <text evidence="9">The sequence shown here is derived from an EMBL/GenBank/DDBJ whole genome shotgun (WGS) entry which is preliminary data.</text>
</comment>
<feature type="transmembrane region" description="Helical" evidence="8">
    <location>
        <begin position="352"/>
        <end position="375"/>
    </location>
</feature>
<dbReference type="KEGG" id="tasa:A1Q1_03302"/>
<proteinExistence type="predicted"/>
<dbReference type="OrthoDB" id="9986881at2759"/>
<dbReference type="GO" id="GO:0005886">
    <property type="term" value="C:plasma membrane"/>
    <property type="evidence" value="ECO:0007669"/>
    <property type="project" value="UniProtKB-SubCell"/>
</dbReference>
<dbReference type="GO" id="GO:0022857">
    <property type="term" value="F:transmembrane transporter activity"/>
    <property type="evidence" value="ECO:0007669"/>
    <property type="project" value="InterPro"/>
</dbReference>
<organism evidence="9 10">
    <name type="scientific">Trichosporon asahii var. asahii (strain ATCC 90039 / CBS 2479 / JCM 2466 / KCTC 7840 / NBRC 103889/ NCYC 2677 / UAMH 7654)</name>
    <name type="common">Yeast</name>
    <dbReference type="NCBI Taxonomy" id="1186058"/>
    <lineage>
        <taxon>Eukaryota</taxon>
        <taxon>Fungi</taxon>
        <taxon>Dikarya</taxon>
        <taxon>Basidiomycota</taxon>
        <taxon>Agaricomycotina</taxon>
        <taxon>Tremellomycetes</taxon>
        <taxon>Trichosporonales</taxon>
        <taxon>Trichosporonaceae</taxon>
        <taxon>Trichosporon</taxon>
    </lineage>
</organism>
<accession>J5SW26</accession>
<feature type="compositionally biased region" description="Basic and acidic residues" evidence="7">
    <location>
        <begin position="1"/>
        <end position="15"/>
    </location>
</feature>
<feature type="transmembrane region" description="Helical" evidence="8">
    <location>
        <begin position="237"/>
        <end position="265"/>
    </location>
</feature>
<evidence type="ECO:0000256" key="1">
    <source>
        <dbReference type="ARBA" id="ARBA00004651"/>
    </source>
</evidence>
<feature type="transmembrane region" description="Helical" evidence="8">
    <location>
        <begin position="387"/>
        <end position="408"/>
    </location>
</feature>
<dbReference type="PANTHER" id="PTHR23502">
    <property type="entry name" value="MAJOR FACILITATOR SUPERFAMILY"/>
    <property type="match status" value="1"/>
</dbReference>
<keyword evidence="3" id="KW-1003">Cell membrane</keyword>
<dbReference type="GeneID" id="25986815"/>
<keyword evidence="5 8" id="KW-1133">Transmembrane helix</keyword>
<evidence type="ECO:0000256" key="5">
    <source>
        <dbReference type="ARBA" id="ARBA00022989"/>
    </source>
</evidence>
<dbReference type="VEuPathDB" id="FungiDB:A1Q1_03302"/>
<protein>
    <recommendedName>
        <fullName evidence="11">Major facilitator superfamily (MFS) profile domain-containing protein</fullName>
    </recommendedName>
</protein>
<gene>
    <name evidence="9" type="ORF">A1Q1_03302</name>
</gene>
<feature type="transmembrane region" description="Helical" evidence="8">
    <location>
        <begin position="420"/>
        <end position="442"/>
    </location>
</feature>
<dbReference type="InterPro" id="IPR011701">
    <property type="entry name" value="MFS"/>
</dbReference>
<feature type="transmembrane region" description="Helical" evidence="8">
    <location>
        <begin position="285"/>
        <end position="305"/>
    </location>
</feature>
<keyword evidence="2" id="KW-0813">Transport</keyword>
<dbReference type="Pfam" id="PF07690">
    <property type="entry name" value="MFS_1"/>
    <property type="match status" value="1"/>
</dbReference>
<evidence type="ECO:0000256" key="6">
    <source>
        <dbReference type="ARBA" id="ARBA00023136"/>
    </source>
</evidence>
<dbReference type="SUPFAM" id="SSF103473">
    <property type="entry name" value="MFS general substrate transporter"/>
    <property type="match status" value="1"/>
</dbReference>
<dbReference type="PANTHER" id="PTHR23502:SF186">
    <property type="entry name" value="MAJOR FACILITATOR SUPERFAMILY (MFS) PROFILE DOMAIN-CONTAINING PROTEIN"/>
    <property type="match status" value="1"/>
</dbReference>
<evidence type="ECO:0000313" key="10">
    <source>
        <dbReference type="Proteomes" id="UP000002748"/>
    </source>
</evidence>
<evidence type="ECO:0000256" key="8">
    <source>
        <dbReference type="SAM" id="Phobius"/>
    </source>
</evidence>
<dbReference type="HOGENOM" id="CLU_008455_11_6_1"/>
<feature type="transmembrane region" description="Helical" evidence="8">
    <location>
        <begin position="137"/>
        <end position="159"/>
    </location>
</feature>
<dbReference type="EMBL" id="ALBS01000227">
    <property type="protein sequence ID" value="EJT47841.1"/>
    <property type="molecule type" value="Genomic_DNA"/>
</dbReference>
<evidence type="ECO:0000256" key="2">
    <source>
        <dbReference type="ARBA" id="ARBA00022448"/>
    </source>
</evidence>
<dbReference type="Gene3D" id="1.20.1250.20">
    <property type="entry name" value="MFS general substrate transporter like domains"/>
    <property type="match status" value="1"/>
</dbReference>
<feature type="compositionally biased region" description="Low complexity" evidence="7">
    <location>
        <begin position="24"/>
        <end position="41"/>
    </location>
</feature>
<evidence type="ECO:0000256" key="7">
    <source>
        <dbReference type="SAM" id="MobiDB-lite"/>
    </source>
</evidence>
<dbReference type="AlphaFoldDB" id="J5SW26"/>
<sequence length="578" mass="63070">MGGIRDDEKSDERLSAQRFDSMASNTSNTSNTIVGSEAGTTTEKKTKASDRNPFPERPWRKKATSWDAIRSHPYAGSGTESDPYVVTWLEGDAENPHNYKFGYKWAITMMSMTMGSSTLSAAVSSIKEEFPGYDNRLYILAMGVFGACPWLGPVIGPVIGGFVSAAAGWRWVAATAAFFALAVTIPHILWLPETYAPVILRKRATALSKTTGQTYVSEHDLLHEFNRKELVVSQMKVPWILLFTEPIVATLCTYLAIVSATLYMAFTSFPLVFQGARGWSPGVGALSFLGLAVGSNAAIIYLIFWGNPGYARLLERHGMLPPEARLKPAIIGAVLMPIGLIIFAWTCVPVRIPFIISILATIPYGAAMVLTFLGMNNYLVDAYLPNAASVLAGGTVTRSIAGCVLPLFTLDMYDALGINWGGTLVAGLTLVFVPVPFLLVLYGRRIRRLTKHGREADDLWAEREAKLAAQRGIATLENEVPVGVEEAMLHRAMSNVSRKTSADDETKAEMTDDAGPLQDSGPLQRAMSRASRSRPFEENMLHRALSQHSYVGGGSVEPRVEARIRVAEDRKEDKVGAL</sequence>
<feature type="region of interest" description="Disordered" evidence="7">
    <location>
        <begin position="493"/>
        <end position="536"/>
    </location>
</feature>
<evidence type="ECO:0000313" key="9">
    <source>
        <dbReference type="EMBL" id="EJT47841.1"/>
    </source>
</evidence>
<feature type="transmembrane region" description="Helical" evidence="8">
    <location>
        <begin position="171"/>
        <end position="191"/>
    </location>
</feature>